<proteinExistence type="predicted"/>
<comment type="caution">
    <text evidence="2">The sequence shown here is derived from an EMBL/GenBank/DDBJ whole genome shotgun (WGS) entry which is preliminary data.</text>
</comment>
<dbReference type="OrthoDB" id="3905365at2759"/>
<evidence type="ECO:0000256" key="1">
    <source>
        <dbReference type="SAM" id="MobiDB-lite"/>
    </source>
</evidence>
<feature type="compositionally biased region" description="Acidic residues" evidence="1">
    <location>
        <begin position="270"/>
        <end position="286"/>
    </location>
</feature>
<accession>A0A8T9BWN0</accession>
<feature type="compositionally biased region" description="Low complexity" evidence="1">
    <location>
        <begin position="227"/>
        <end position="239"/>
    </location>
</feature>
<feature type="region of interest" description="Disordered" evidence="1">
    <location>
        <begin position="1"/>
        <end position="30"/>
    </location>
</feature>
<dbReference type="EMBL" id="QGMK01003191">
    <property type="protein sequence ID" value="TVY53810.1"/>
    <property type="molecule type" value="Genomic_DNA"/>
</dbReference>
<feature type="non-terminal residue" evidence="2">
    <location>
        <position position="1"/>
    </location>
</feature>
<dbReference type="Proteomes" id="UP000469558">
    <property type="component" value="Unassembled WGS sequence"/>
</dbReference>
<feature type="compositionally biased region" description="Low complexity" evidence="1">
    <location>
        <begin position="246"/>
        <end position="264"/>
    </location>
</feature>
<feature type="region of interest" description="Disordered" evidence="1">
    <location>
        <begin position="178"/>
        <end position="288"/>
    </location>
</feature>
<sequence length="330" mass="36034">GAFPSPLQTQWSPDDLSYPPPPSSLFANLDDPSDIAQRAEASASDLEARIVEHLHSVFAHWNGLSPQKRQEIWMLEFARSVGKKSEEIKKLKREKEYDLQEMTHLKQQVDELSRLQHPREFRLVSPTTVGLSAEVMTEMGEMGMRQRGVGFELMDRHVHLDTAIKRAVGRWKTVVKEARGGGAGLVSQRSLSGESAPVQAAPSSVPTTSVSAPPSSHQQAPPPPPQQIQQQRHIAPAPQNMNHQRQGSNGSQSHTQNQQHQNHNASLQDSDADADADADMEDDDSFVDMNDAPAAKFRLSNGNGNGGGGGQQGMEGLEHSVVQGYVRIGA</sequence>
<keyword evidence="3" id="KW-1185">Reference proteome</keyword>
<evidence type="ECO:0000313" key="2">
    <source>
        <dbReference type="EMBL" id="TVY53810.1"/>
    </source>
</evidence>
<protein>
    <submittedName>
        <fullName evidence="2">Uncharacterized protein</fullName>
    </submittedName>
</protein>
<feature type="compositionally biased region" description="Low complexity" evidence="1">
    <location>
        <begin position="200"/>
        <end position="219"/>
    </location>
</feature>
<reference evidence="2 3" key="1">
    <citation type="submission" date="2018-05" db="EMBL/GenBank/DDBJ databases">
        <title>Genome sequencing and assembly of the regulated plant pathogen Lachnellula willkommii and related sister species for the development of diagnostic species identification markers.</title>
        <authorList>
            <person name="Giroux E."/>
            <person name="Bilodeau G."/>
        </authorList>
    </citation>
    <scope>NUCLEOTIDE SEQUENCE [LARGE SCALE GENOMIC DNA]</scope>
    <source>
        <strain evidence="2 3">CBS 268.59</strain>
    </source>
</reference>
<feature type="compositionally biased region" description="Polar residues" evidence="1">
    <location>
        <begin position="1"/>
        <end position="11"/>
    </location>
</feature>
<name>A0A8T9BWN0_9HELO</name>
<evidence type="ECO:0000313" key="3">
    <source>
        <dbReference type="Proteomes" id="UP000469558"/>
    </source>
</evidence>
<dbReference type="AlphaFoldDB" id="A0A8T9BWN0"/>
<organism evidence="2 3">
    <name type="scientific">Lachnellula suecica</name>
    <dbReference type="NCBI Taxonomy" id="602035"/>
    <lineage>
        <taxon>Eukaryota</taxon>
        <taxon>Fungi</taxon>
        <taxon>Dikarya</taxon>
        <taxon>Ascomycota</taxon>
        <taxon>Pezizomycotina</taxon>
        <taxon>Leotiomycetes</taxon>
        <taxon>Helotiales</taxon>
        <taxon>Lachnaceae</taxon>
        <taxon>Lachnellula</taxon>
    </lineage>
</organism>
<gene>
    <name evidence="2" type="ORF">LSUE1_G010282</name>
</gene>